<dbReference type="Gene3D" id="3.80.10.10">
    <property type="entry name" value="Ribonuclease Inhibitor"/>
    <property type="match status" value="1"/>
</dbReference>
<evidence type="ECO:0008006" key="5">
    <source>
        <dbReference type="Google" id="ProtNLM"/>
    </source>
</evidence>
<sequence>MNTTSDVLLLEFFDDSRKLIQISNQPSLHFGTKEISLAGNEMQLEIIHSLKNFKVLEYLNFSNLKNISMENFYCDCGFKLYLIEIDLSRNMLSRSFSTFSSQFSQLERLNLSNCDLETGLLEFLGSINLQISVKKLELAKNNLTKFDIYQIYLLSNLKYLTVSFDGELCSDFIKTCGYLKFLNLETIVLVSTNANSDICNFLMIQPSLKNLKFIVCNIEAELWTDGFITFANSLETVTVTNNMLSE</sequence>
<dbReference type="SUPFAM" id="SSF52047">
    <property type="entry name" value="RNI-like"/>
    <property type="match status" value="1"/>
</dbReference>
<dbReference type="InterPro" id="IPR032675">
    <property type="entry name" value="LRR_dom_sf"/>
</dbReference>
<dbReference type="AlphaFoldDB" id="A0A4Q9L4W8"/>
<name>A0A4Q9L4W8_9MICR</name>
<dbReference type="Proteomes" id="UP000292362">
    <property type="component" value="Unassembled WGS sequence"/>
</dbReference>
<evidence type="ECO:0000313" key="1">
    <source>
        <dbReference type="EMBL" id="TBU02603.1"/>
    </source>
</evidence>
<protein>
    <recommendedName>
        <fullName evidence="5">Leucine-rich repeat-containing protein</fullName>
    </recommendedName>
</protein>
<keyword evidence="3" id="KW-1185">Reference proteome</keyword>
<dbReference type="EMBL" id="PITJ01000446">
    <property type="protein sequence ID" value="TBU02603.1"/>
    <property type="molecule type" value="Genomic_DNA"/>
</dbReference>
<dbReference type="EMBL" id="PITK01001877">
    <property type="protein sequence ID" value="TBU10283.1"/>
    <property type="molecule type" value="Genomic_DNA"/>
</dbReference>
<dbReference type="VEuPathDB" id="MicrosporidiaDB:CWI38_1877p0010"/>
<gene>
    <name evidence="1" type="ORF">CWI37_0446p0010</name>
    <name evidence="2" type="ORF">CWI38_1877p0010</name>
</gene>
<proteinExistence type="predicted"/>
<evidence type="ECO:0000313" key="3">
    <source>
        <dbReference type="Proteomes" id="UP000292282"/>
    </source>
</evidence>
<dbReference type="VEuPathDB" id="MicrosporidiaDB:CWI37_0446p0010"/>
<evidence type="ECO:0000313" key="4">
    <source>
        <dbReference type="Proteomes" id="UP000292362"/>
    </source>
</evidence>
<accession>A0A4Q9L4W8</accession>
<dbReference type="Proteomes" id="UP000292282">
    <property type="component" value="Unassembled WGS sequence"/>
</dbReference>
<organism evidence="1 4">
    <name type="scientific">Hamiltosporidium tvaerminnensis</name>
    <dbReference type="NCBI Taxonomy" id="1176355"/>
    <lineage>
        <taxon>Eukaryota</taxon>
        <taxon>Fungi</taxon>
        <taxon>Fungi incertae sedis</taxon>
        <taxon>Microsporidia</taxon>
        <taxon>Dubosqiidae</taxon>
        <taxon>Hamiltosporidium</taxon>
    </lineage>
</organism>
<comment type="caution">
    <text evidence="1">The sequence shown here is derived from an EMBL/GenBank/DDBJ whole genome shotgun (WGS) entry which is preliminary data.</text>
</comment>
<evidence type="ECO:0000313" key="2">
    <source>
        <dbReference type="EMBL" id="TBU10283.1"/>
    </source>
</evidence>
<reference evidence="3 4" key="1">
    <citation type="submission" date="2017-12" db="EMBL/GenBank/DDBJ databases">
        <authorList>
            <person name="Pombert J.-F."/>
            <person name="Haag K.L."/>
            <person name="Ebert D."/>
        </authorList>
    </citation>
    <scope>NUCLEOTIDE SEQUENCE [LARGE SCALE GENOMIC DNA]</scope>
    <source>
        <strain evidence="1">FI-OER-3-3</strain>
        <strain evidence="2">IL-G-3</strain>
    </source>
</reference>